<feature type="repeat" description="Pumilio" evidence="5">
    <location>
        <begin position="624"/>
        <end position="659"/>
    </location>
</feature>
<feature type="region of interest" description="Disordered" evidence="7">
    <location>
        <begin position="366"/>
        <end position="394"/>
    </location>
</feature>
<dbReference type="InterPro" id="IPR016024">
    <property type="entry name" value="ARM-type_fold"/>
</dbReference>
<dbReference type="CDD" id="cd07920">
    <property type="entry name" value="Pumilio"/>
    <property type="match status" value="1"/>
</dbReference>
<feature type="region of interest" description="Disordered" evidence="7">
    <location>
        <begin position="113"/>
        <end position="137"/>
    </location>
</feature>
<dbReference type="PROSITE" id="PS50302">
    <property type="entry name" value="PUM"/>
    <property type="match status" value="8"/>
</dbReference>
<evidence type="ECO:0008006" key="12">
    <source>
        <dbReference type="Google" id="ProtNLM"/>
    </source>
</evidence>
<evidence type="ECO:0000256" key="1">
    <source>
        <dbReference type="ARBA" id="ARBA00022723"/>
    </source>
</evidence>
<evidence type="ECO:0000256" key="7">
    <source>
        <dbReference type="SAM" id="MobiDB-lite"/>
    </source>
</evidence>
<dbReference type="PANTHER" id="PTHR12537:SF13">
    <property type="entry name" value="PUMILIO HOMOLOGY DOMAIN FAMILY MEMBER 4"/>
    <property type="match status" value="1"/>
</dbReference>
<evidence type="ECO:0000313" key="11">
    <source>
        <dbReference type="Proteomes" id="UP001479436"/>
    </source>
</evidence>
<keyword evidence="3 6" id="KW-0863">Zinc-finger</keyword>
<name>A0ABR2W7L9_9FUNG</name>
<dbReference type="SUPFAM" id="SSF48371">
    <property type="entry name" value="ARM repeat"/>
    <property type="match status" value="1"/>
</dbReference>
<evidence type="ECO:0000256" key="4">
    <source>
        <dbReference type="ARBA" id="ARBA00022833"/>
    </source>
</evidence>
<feature type="region of interest" description="Disordered" evidence="7">
    <location>
        <begin position="212"/>
        <end position="244"/>
    </location>
</feature>
<feature type="repeat" description="Pumilio" evidence="5">
    <location>
        <begin position="841"/>
        <end position="878"/>
    </location>
</feature>
<feature type="repeat" description="Pumilio" evidence="5">
    <location>
        <begin position="697"/>
        <end position="732"/>
    </location>
</feature>
<dbReference type="PROSITE" id="PS50303">
    <property type="entry name" value="PUM_HD"/>
    <property type="match status" value="1"/>
</dbReference>
<evidence type="ECO:0000259" key="8">
    <source>
        <dbReference type="PROSITE" id="PS50103"/>
    </source>
</evidence>
<dbReference type="InterPro" id="IPR033133">
    <property type="entry name" value="PUM-HD"/>
</dbReference>
<dbReference type="SUPFAM" id="SSF90229">
    <property type="entry name" value="CCCH zinc finger"/>
    <property type="match status" value="1"/>
</dbReference>
<keyword evidence="4 6" id="KW-0862">Zinc</keyword>
<dbReference type="SMART" id="SM00356">
    <property type="entry name" value="ZnF_C3H1"/>
    <property type="match status" value="1"/>
</dbReference>
<comment type="caution">
    <text evidence="10">The sequence shown here is derived from an EMBL/GenBank/DDBJ whole genome shotgun (WGS) entry which is preliminary data.</text>
</comment>
<keyword evidence="1 6" id="KW-0479">Metal-binding</keyword>
<protein>
    <recommendedName>
        <fullName evidence="12">ARM repeat-containing protein</fullName>
    </recommendedName>
</protein>
<feature type="repeat" description="Pumilio" evidence="5">
    <location>
        <begin position="805"/>
        <end position="840"/>
    </location>
</feature>
<keyword evidence="11" id="KW-1185">Reference proteome</keyword>
<dbReference type="InterPro" id="IPR036855">
    <property type="entry name" value="Znf_CCCH_sf"/>
</dbReference>
<dbReference type="Pfam" id="PF00642">
    <property type="entry name" value="zf-CCCH"/>
    <property type="match status" value="1"/>
</dbReference>
<dbReference type="Proteomes" id="UP001479436">
    <property type="component" value="Unassembled WGS sequence"/>
</dbReference>
<dbReference type="PANTHER" id="PTHR12537">
    <property type="entry name" value="RNA BINDING PROTEIN PUMILIO-RELATED"/>
    <property type="match status" value="1"/>
</dbReference>
<evidence type="ECO:0000259" key="9">
    <source>
        <dbReference type="PROSITE" id="PS50303"/>
    </source>
</evidence>
<dbReference type="SMART" id="SM00025">
    <property type="entry name" value="Pumilio"/>
    <property type="match status" value="8"/>
</dbReference>
<evidence type="ECO:0000256" key="5">
    <source>
        <dbReference type="PROSITE-ProRule" id="PRU00317"/>
    </source>
</evidence>
<reference evidence="10 11" key="1">
    <citation type="submission" date="2023-04" db="EMBL/GenBank/DDBJ databases">
        <title>Genome of Basidiobolus ranarum AG-B5.</title>
        <authorList>
            <person name="Stajich J.E."/>
            <person name="Carter-House D."/>
            <person name="Gryganskyi A."/>
        </authorList>
    </citation>
    <scope>NUCLEOTIDE SEQUENCE [LARGE SCALE GENOMIC DNA]</scope>
    <source>
        <strain evidence="10 11">AG-B5</strain>
    </source>
</reference>
<feature type="repeat" description="Pumilio" evidence="5">
    <location>
        <begin position="769"/>
        <end position="804"/>
    </location>
</feature>
<evidence type="ECO:0000313" key="10">
    <source>
        <dbReference type="EMBL" id="KAK9722625.1"/>
    </source>
</evidence>
<feature type="repeat" description="Pumilio" evidence="5">
    <location>
        <begin position="660"/>
        <end position="696"/>
    </location>
</feature>
<feature type="domain" description="C3H1-type" evidence="8">
    <location>
        <begin position="465"/>
        <end position="492"/>
    </location>
</feature>
<dbReference type="Gene3D" id="4.10.1000.10">
    <property type="entry name" value="Zinc finger, CCCH-type"/>
    <property type="match status" value="1"/>
</dbReference>
<feature type="repeat" description="Pumilio" evidence="5">
    <location>
        <begin position="733"/>
        <end position="768"/>
    </location>
</feature>
<dbReference type="InterPro" id="IPR011989">
    <property type="entry name" value="ARM-like"/>
</dbReference>
<accession>A0ABR2W7L9</accession>
<organism evidence="10 11">
    <name type="scientific">Basidiobolus ranarum</name>
    <dbReference type="NCBI Taxonomy" id="34480"/>
    <lineage>
        <taxon>Eukaryota</taxon>
        <taxon>Fungi</taxon>
        <taxon>Fungi incertae sedis</taxon>
        <taxon>Zoopagomycota</taxon>
        <taxon>Entomophthoromycotina</taxon>
        <taxon>Basidiobolomycetes</taxon>
        <taxon>Basidiobolales</taxon>
        <taxon>Basidiobolaceae</taxon>
        <taxon>Basidiobolus</taxon>
    </lineage>
</organism>
<feature type="region of interest" description="Disordered" evidence="7">
    <location>
        <begin position="531"/>
        <end position="576"/>
    </location>
</feature>
<keyword evidence="2" id="KW-0677">Repeat</keyword>
<evidence type="ECO:0000256" key="2">
    <source>
        <dbReference type="ARBA" id="ARBA00022737"/>
    </source>
</evidence>
<gene>
    <name evidence="10" type="ORF">K7432_002530</name>
</gene>
<dbReference type="Pfam" id="PF00806">
    <property type="entry name" value="PUF"/>
    <property type="match status" value="8"/>
</dbReference>
<evidence type="ECO:0000256" key="6">
    <source>
        <dbReference type="PROSITE-ProRule" id="PRU00723"/>
    </source>
</evidence>
<dbReference type="PROSITE" id="PS50103">
    <property type="entry name" value="ZF_C3H1"/>
    <property type="match status" value="1"/>
</dbReference>
<dbReference type="InterPro" id="IPR033712">
    <property type="entry name" value="Pumilio_RNA-bd"/>
</dbReference>
<feature type="zinc finger region" description="C3H1-type" evidence="6">
    <location>
        <begin position="465"/>
        <end position="492"/>
    </location>
</feature>
<feature type="region of interest" description="Disordered" evidence="7">
    <location>
        <begin position="1"/>
        <end position="37"/>
    </location>
</feature>
<dbReference type="InterPro" id="IPR000571">
    <property type="entry name" value="Znf_CCCH"/>
</dbReference>
<dbReference type="InterPro" id="IPR001313">
    <property type="entry name" value="Pumilio_RNA-bd_rpt"/>
</dbReference>
<dbReference type="Gene3D" id="1.25.10.10">
    <property type="entry name" value="Leucine-rich Repeat Variant"/>
    <property type="match status" value="1"/>
</dbReference>
<sequence length="944" mass="105978">MTPEYSSFRKPERANSYEVRTQDNIGASNRSGDQSRNRNALFGSHLRRNVSFSIDTQSANYTAHRDSRPNDGGFGNARSLMLNSLISPRHEYPRDVYQSGFADGLGLLPNTKLFDPESREGYGSIEPDNDPSSHLDKRLTQNENFDNFRHHNNKAGLNSAGLPVTTASFHSSGSNGNPQIDTRARSNTIPIARPTPLVQPSMNDLSGNFGPFHANNNGYGPKKSHERSSGMSPPPRSVPVSRRNSNDRLNIWEDFKSLTLNEPKMHTNDGARMAMFNENNGQGVHGQQRSGLEDVHHNPSSDFPGFSEMLVFEEDNINPGYNQRYPQATTSKSKRFPSIADRNNYSDLLSTSSAALDLAYLPQTSRQTNGGMNGSEWEQYPSAQSSDHGYRQTRPPLRQTASMYISTRKGPPPSINTVMYANEMSKQEAFLSENVTSPISNIDPGYHRIQQYPNNARDLSDIPTSPSSNVCRFFQQGHCSRGDRCTFVHVFKSISPDSPRSILSPVSAGGNPFNYPVSPLSPTFYNQMNSNGFPPNNYSTSSKHGFNHPNSNNGKSVQPNPNGNKQVSKRASSDVEASNRFSGIPIEDMIGEIYSLCKDQHGCRYLQKKLEEQNPKYLDIIFHEVFGHFVELMTDPFGNYLCQKLLEFCNDEQRTVIVETVAPELVNIALNMHGTRAVQKMIEFLSNSQQIRMIMIALNPNIVTLIKDLNGNHVIQKCLNRLKPADNQFIYNGVCKSLIEVATHRHGCCVLQRCIDYSSESQKRQLVSEITYHALTLVQDPFGNYVVQYVLDLNEGQLSDPLIRRFVGNVCLLSVQKFSSNVMEKCIRVSKLDTRQALIEELLSRERLDKLLRDSFGNYVVQTALDYAEVNQRAMLVDAIRPLLPAIRNTPYGKRIQGKLQREQVHPAPQHSNMINYGYNNMAPPNYGAPMNLIGMNDIGYNYM</sequence>
<dbReference type="EMBL" id="JASJQH010006944">
    <property type="protein sequence ID" value="KAK9722625.1"/>
    <property type="molecule type" value="Genomic_DNA"/>
</dbReference>
<feature type="compositionally biased region" description="Polar residues" evidence="7">
    <location>
        <begin position="18"/>
        <end position="37"/>
    </location>
</feature>
<evidence type="ECO:0000256" key="3">
    <source>
        <dbReference type="ARBA" id="ARBA00022771"/>
    </source>
</evidence>
<feature type="domain" description="PUM-HD" evidence="9">
    <location>
        <begin position="566"/>
        <end position="904"/>
    </location>
</feature>
<feature type="repeat" description="Pumilio" evidence="5">
    <location>
        <begin position="588"/>
        <end position="623"/>
    </location>
</feature>
<proteinExistence type="predicted"/>